<feature type="chain" id="PRO_5040282564" evidence="1">
    <location>
        <begin position="20"/>
        <end position="202"/>
    </location>
</feature>
<keyword evidence="3" id="KW-1185">Reference proteome</keyword>
<feature type="signal peptide" evidence="1">
    <location>
        <begin position="1"/>
        <end position="19"/>
    </location>
</feature>
<organism evidence="2 3">
    <name type="scientific">Caenorhabditis angaria</name>
    <dbReference type="NCBI Taxonomy" id="860376"/>
    <lineage>
        <taxon>Eukaryota</taxon>
        <taxon>Metazoa</taxon>
        <taxon>Ecdysozoa</taxon>
        <taxon>Nematoda</taxon>
        <taxon>Chromadorea</taxon>
        <taxon>Rhabditida</taxon>
        <taxon>Rhabditina</taxon>
        <taxon>Rhabditomorpha</taxon>
        <taxon>Rhabditoidea</taxon>
        <taxon>Rhabditidae</taxon>
        <taxon>Peloderinae</taxon>
        <taxon>Caenorhabditis</taxon>
    </lineage>
</organism>
<dbReference type="InterPro" id="IPR008588">
    <property type="entry name" value="DUF870_CAE_spp"/>
</dbReference>
<evidence type="ECO:0000256" key="1">
    <source>
        <dbReference type="SAM" id="SignalP"/>
    </source>
</evidence>
<evidence type="ECO:0000313" key="2">
    <source>
        <dbReference type="EMBL" id="CAI5446786.1"/>
    </source>
</evidence>
<sequence>MFTLLFTYIFSFLLQNIHADLGQQQVENPTKFHFETTVSCDYFPQNQTWCSQIFHLEEDLINYDDFGVSKMVCFNGSYYNLFENRVEKSSLTWNFEIVIGVRHNCTDSGQILEEIIHKDDYRKKSDGKYEIQKVVAINGIGSAGQDGWNEYMFKGSKVFLFGWKGSTNKSQHGDNVDFIKKKSMKMRRTDRFEDVDNFKWEK</sequence>
<gene>
    <name evidence="2" type="ORF">CAMP_LOCUS9423</name>
</gene>
<keyword evidence="1" id="KW-0732">Signal</keyword>
<evidence type="ECO:0000313" key="3">
    <source>
        <dbReference type="Proteomes" id="UP001152747"/>
    </source>
</evidence>
<name>A0A9P1N3U2_9PELO</name>
<comment type="caution">
    <text evidence="2">The sequence shown here is derived from an EMBL/GenBank/DDBJ whole genome shotgun (WGS) entry which is preliminary data.</text>
</comment>
<dbReference type="Proteomes" id="UP001152747">
    <property type="component" value="Unassembled WGS sequence"/>
</dbReference>
<dbReference type="Pfam" id="PF05912">
    <property type="entry name" value="DUF870"/>
    <property type="match status" value="1"/>
</dbReference>
<dbReference type="EMBL" id="CANHGI010000004">
    <property type="protein sequence ID" value="CAI5446786.1"/>
    <property type="molecule type" value="Genomic_DNA"/>
</dbReference>
<proteinExistence type="predicted"/>
<dbReference type="AlphaFoldDB" id="A0A9P1N3U2"/>
<protein>
    <submittedName>
        <fullName evidence="2">Uncharacterized protein</fullName>
    </submittedName>
</protein>
<accession>A0A9P1N3U2</accession>
<reference evidence="2" key="1">
    <citation type="submission" date="2022-11" db="EMBL/GenBank/DDBJ databases">
        <authorList>
            <person name="Kikuchi T."/>
        </authorList>
    </citation>
    <scope>NUCLEOTIDE SEQUENCE</scope>
    <source>
        <strain evidence="2">PS1010</strain>
    </source>
</reference>